<evidence type="ECO:0000256" key="2">
    <source>
        <dbReference type="ARBA" id="ARBA00007362"/>
    </source>
</evidence>
<dbReference type="EMBL" id="FMUS01000003">
    <property type="protein sequence ID" value="SCY07106.1"/>
    <property type="molecule type" value="Genomic_DNA"/>
</dbReference>
<dbReference type="Proteomes" id="UP000198636">
    <property type="component" value="Unassembled WGS sequence"/>
</dbReference>
<feature type="transmembrane region" description="Helical" evidence="8">
    <location>
        <begin position="111"/>
        <end position="128"/>
    </location>
</feature>
<feature type="domain" description="EamA" evidence="9">
    <location>
        <begin position="160"/>
        <end position="290"/>
    </location>
</feature>
<feature type="transmembrane region" description="Helical" evidence="8">
    <location>
        <begin position="274"/>
        <end position="292"/>
    </location>
</feature>
<evidence type="ECO:0000256" key="1">
    <source>
        <dbReference type="ARBA" id="ARBA00004651"/>
    </source>
</evidence>
<keyword evidence="7 8" id="KW-0472">Membrane</keyword>
<name>A0A1G5CXH6_9FIRM</name>
<feature type="transmembrane region" description="Helical" evidence="8">
    <location>
        <begin position="157"/>
        <end position="174"/>
    </location>
</feature>
<evidence type="ECO:0000256" key="7">
    <source>
        <dbReference type="ARBA" id="ARBA00023136"/>
    </source>
</evidence>
<comment type="similarity">
    <text evidence="2">Belongs to the EamA transporter family.</text>
</comment>
<organism evidence="10 11">
    <name type="scientific">Alkaliphilus peptidifermentans DSM 18978</name>
    <dbReference type="NCBI Taxonomy" id="1120976"/>
    <lineage>
        <taxon>Bacteria</taxon>
        <taxon>Bacillati</taxon>
        <taxon>Bacillota</taxon>
        <taxon>Clostridia</taxon>
        <taxon>Peptostreptococcales</taxon>
        <taxon>Natronincolaceae</taxon>
        <taxon>Alkaliphilus</taxon>
    </lineage>
</organism>
<dbReference type="InterPro" id="IPR000620">
    <property type="entry name" value="EamA_dom"/>
</dbReference>
<dbReference type="SUPFAM" id="SSF103481">
    <property type="entry name" value="Multidrug resistance efflux transporter EmrE"/>
    <property type="match status" value="2"/>
</dbReference>
<feature type="transmembrane region" description="Helical" evidence="8">
    <location>
        <begin position="249"/>
        <end position="268"/>
    </location>
</feature>
<evidence type="ECO:0000256" key="6">
    <source>
        <dbReference type="ARBA" id="ARBA00022989"/>
    </source>
</evidence>
<feature type="transmembrane region" description="Helical" evidence="8">
    <location>
        <begin position="79"/>
        <end position="99"/>
    </location>
</feature>
<comment type="subcellular location">
    <subcellularLocation>
        <location evidence="1">Cell membrane</location>
        <topology evidence="1">Multi-pass membrane protein</topology>
    </subcellularLocation>
</comment>
<dbReference type="NCBIfam" id="TIGR00688">
    <property type="entry name" value="rarD"/>
    <property type="match status" value="1"/>
</dbReference>
<evidence type="ECO:0000313" key="10">
    <source>
        <dbReference type="EMBL" id="SCY07106.1"/>
    </source>
</evidence>
<keyword evidence="3" id="KW-0813">Transport</keyword>
<dbReference type="Pfam" id="PF00892">
    <property type="entry name" value="EamA"/>
    <property type="match status" value="2"/>
</dbReference>
<evidence type="ECO:0000256" key="3">
    <source>
        <dbReference type="ARBA" id="ARBA00022448"/>
    </source>
</evidence>
<dbReference type="AlphaFoldDB" id="A0A1G5CXH6"/>
<accession>A0A1G5CXH6</accession>
<dbReference type="GO" id="GO:0005886">
    <property type="term" value="C:plasma membrane"/>
    <property type="evidence" value="ECO:0007669"/>
    <property type="project" value="UniProtKB-SubCell"/>
</dbReference>
<evidence type="ECO:0000259" key="9">
    <source>
        <dbReference type="Pfam" id="PF00892"/>
    </source>
</evidence>
<feature type="transmembrane region" description="Helical" evidence="8">
    <location>
        <begin position="212"/>
        <end position="237"/>
    </location>
</feature>
<sequence length="312" mass="34928">MENELKTKSIDEKKIGIMYGIIAFTAWGFLPLYWKLLNLIPALEILAHRITWSFVFVSILLLIKGDYGKIMNVLANKRNTILIALASLLISVNWFTYIWAVNSNYVVQASMGYYINPLVVSLLGMVVLKEKFNRGQMVALVLATIGVLILTVQYGSIPWIALILAITFAFYGLAKKMLVVDALTGLALETLMITPFALFFIITRQIQGIGSLLIIPIPVLILLMLSGVATATPLLWFAKGTQKVEFSTIGFLQYIAPTISLFLGVFIFKEEFSYTHFISFSFIWAALIIYTISITRVHRPKIEGQKAVVSSK</sequence>
<keyword evidence="11" id="KW-1185">Reference proteome</keyword>
<feature type="transmembrane region" description="Helical" evidence="8">
    <location>
        <begin position="186"/>
        <end position="206"/>
    </location>
</feature>
<keyword evidence="5 8" id="KW-0812">Transmembrane</keyword>
<evidence type="ECO:0000256" key="8">
    <source>
        <dbReference type="SAM" id="Phobius"/>
    </source>
</evidence>
<feature type="transmembrane region" description="Helical" evidence="8">
    <location>
        <begin position="16"/>
        <end position="34"/>
    </location>
</feature>
<dbReference type="RefSeq" id="WP_242876895.1">
    <property type="nucleotide sequence ID" value="NZ_FMUS01000003.1"/>
</dbReference>
<dbReference type="InterPro" id="IPR037185">
    <property type="entry name" value="EmrE-like"/>
</dbReference>
<protein>
    <submittedName>
        <fullName evidence="10">Chloramphenicol-sensitive protein RarD</fullName>
    </submittedName>
</protein>
<dbReference type="InterPro" id="IPR004626">
    <property type="entry name" value="RarD"/>
</dbReference>
<gene>
    <name evidence="10" type="ORF">SAMN03080606_00800</name>
</gene>
<evidence type="ECO:0000313" key="11">
    <source>
        <dbReference type="Proteomes" id="UP000198636"/>
    </source>
</evidence>
<keyword evidence="6 8" id="KW-1133">Transmembrane helix</keyword>
<dbReference type="PANTHER" id="PTHR22911:SF137">
    <property type="entry name" value="SOLUTE CARRIER FAMILY 35 MEMBER G2-RELATED"/>
    <property type="match status" value="1"/>
</dbReference>
<dbReference type="PANTHER" id="PTHR22911">
    <property type="entry name" value="ACYL-MALONYL CONDENSING ENZYME-RELATED"/>
    <property type="match status" value="1"/>
</dbReference>
<reference evidence="10 11" key="1">
    <citation type="submission" date="2016-10" db="EMBL/GenBank/DDBJ databases">
        <authorList>
            <person name="de Groot N.N."/>
        </authorList>
    </citation>
    <scope>NUCLEOTIDE SEQUENCE [LARGE SCALE GENOMIC DNA]</scope>
    <source>
        <strain evidence="10 11">DSM 18978</strain>
    </source>
</reference>
<keyword evidence="4" id="KW-1003">Cell membrane</keyword>
<feature type="domain" description="EamA" evidence="9">
    <location>
        <begin position="15"/>
        <end position="151"/>
    </location>
</feature>
<proteinExistence type="inferred from homology"/>
<evidence type="ECO:0000256" key="5">
    <source>
        <dbReference type="ARBA" id="ARBA00022692"/>
    </source>
</evidence>
<evidence type="ECO:0000256" key="4">
    <source>
        <dbReference type="ARBA" id="ARBA00022475"/>
    </source>
</evidence>